<dbReference type="EMBL" id="CM046395">
    <property type="protein sequence ID" value="KAI8541907.1"/>
    <property type="molecule type" value="Genomic_DNA"/>
</dbReference>
<evidence type="ECO:0000313" key="1">
    <source>
        <dbReference type="EMBL" id="KAI8541907.1"/>
    </source>
</evidence>
<dbReference type="Proteomes" id="UP001062846">
    <property type="component" value="Chromosome 8"/>
</dbReference>
<protein>
    <submittedName>
        <fullName evidence="1">Uncharacterized protein</fullName>
    </submittedName>
</protein>
<comment type="caution">
    <text evidence="1">The sequence shown here is derived from an EMBL/GenBank/DDBJ whole genome shotgun (WGS) entry which is preliminary data.</text>
</comment>
<accession>A0ACC0MN10</accession>
<proteinExistence type="predicted"/>
<name>A0ACC0MN10_RHOML</name>
<gene>
    <name evidence="1" type="ORF">RHMOL_Rhmol08G0097100</name>
</gene>
<reference evidence="1" key="1">
    <citation type="submission" date="2022-02" db="EMBL/GenBank/DDBJ databases">
        <title>Plant Genome Project.</title>
        <authorList>
            <person name="Zhang R.-G."/>
        </authorList>
    </citation>
    <scope>NUCLEOTIDE SEQUENCE</scope>
    <source>
        <strain evidence="1">AT1</strain>
    </source>
</reference>
<sequence>MRHQLTQTPSQKAQLQNEAGPNPFHPLLNNGYCRFFGITLLGILLLLRILLFLRI</sequence>
<keyword evidence="2" id="KW-1185">Reference proteome</keyword>
<organism evidence="1 2">
    <name type="scientific">Rhododendron molle</name>
    <name type="common">Chinese azalea</name>
    <name type="synonym">Azalea mollis</name>
    <dbReference type="NCBI Taxonomy" id="49168"/>
    <lineage>
        <taxon>Eukaryota</taxon>
        <taxon>Viridiplantae</taxon>
        <taxon>Streptophyta</taxon>
        <taxon>Embryophyta</taxon>
        <taxon>Tracheophyta</taxon>
        <taxon>Spermatophyta</taxon>
        <taxon>Magnoliopsida</taxon>
        <taxon>eudicotyledons</taxon>
        <taxon>Gunneridae</taxon>
        <taxon>Pentapetalae</taxon>
        <taxon>asterids</taxon>
        <taxon>Ericales</taxon>
        <taxon>Ericaceae</taxon>
        <taxon>Ericoideae</taxon>
        <taxon>Rhodoreae</taxon>
        <taxon>Rhododendron</taxon>
    </lineage>
</organism>
<evidence type="ECO:0000313" key="2">
    <source>
        <dbReference type="Proteomes" id="UP001062846"/>
    </source>
</evidence>